<dbReference type="Proteomes" id="UP000499080">
    <property type="component" value="Unassembled WGS sequence"/>
</dbReference>
<sequence>MPTMLPRSSAEAGIVVFTERLENLNITREYCIRSEIVFKALQWLIKNNPLFRDVIVDNDDCMDEQDFIRVDETAQLINHQNYDDSNAGSSYMPITEMSRIIRASWHQGNKEVLTTGYAGVQCCAMVVANIIQSAIFPSQIWTANTLNLNMIEGDKLYETVRASSGSIPESGYLLISDFNGICNINIFDRAFSLEYSEATNLFGNVNILYV</sequence>
<evidence type="ECO:0000313" key="2">
    <source>
        <dbReference type="EMBL" id="GBM16803.1"/>
    </source>
</evidence>
<evidence type="ECO:0000313" key="3">
    <source>
        <dbReference type="Proteomes" id="UP000499080"/>
    </source>
</evidence>
<reference evidence="2 3" key="1">
    <citation type="journal article" date="2019" name="Sci. Rep.">
        <title>Orb-weaving spider Araneus ventricosus genome elucidates the spidroin gene catalogue.</title>
        <authorList>
            <person name="Kono N."/>
            <person name="Nakamura H."/>
            <person name="Ohtoshi R."/>
            <person name="Moran D.A.P."/>
            <person name="Shinohara A."/>
            <person name="Yoshida Y."/>
            <person name="Fujiwara M."/>
            <person name="Mori M."/>
            <person name="Tomita M."/>
            <person name="Arakawa K."/>
        </authorList>
    </citation>
    <scope>NUCLEOTIDE SEQUENCE [LARGE SCALE GENOMIC DNA]</scope>
</reference>
<evidence type="ECO:0000259" key="1">
    <source>
        <dbReference type="Pfam" id="PF20209"/>
    </source>
</evidence>
<dbReference type="Gene3D" id="3.90.70.120">
    <property type="match status" value="1"/>
</dbReference>
<dbReference type="EMBL" id="BGPR01000379">
    <property type="protein sequence ID" value="GBM16803.1"/>
    <property type="molecule type" value="Genomic_DNA"/>
</dbReference>
<organism evidence="2 3">
    <name type="scientific">Araneus ventricosus</name>
    <name type="common">Orbweaver spider</name>
    <name type="synonym">Epeira ventricosa</name>
    <dbReference type="NCBI Taxonomy" id="182803"/>
    <lineage>
        <taxon>Eukaryota</taxon>
        <taxon>Metazoa</taxon>
        <taxon>Ecdysozoa</taxon>
        <taxon>Arthropoda</taxon>
        <taxon>Chelicerata</taxon>
        <taxon>Arachnida</taxon>
        <taxon>Araneae</taxon>
        <taxon>Araneomorphae</taxon>
        <taxon>Entelegynae</taxon>
        <taxon>Araneoidea</taxon>
        <taxon>Araneidae</taxon>
        <taxon>Araneus</taxon>
    </lineage>
</organism>
<dbReference type="Pfam" id="PF20209">
    <property type="entry name" value="DUF6570"/>
    <property type="match status" value="1"/>
</dbReference>
<dbReference type="OrthoDB" id="416437at2759"/>
<comment type="caution">
    <text evidence="2">The sequence shown here is derived from an EMBL/GenBank/DDBJ whole genome shotgun (WGS) entry which is preliminary data.</text>
</comment>
<dbReference type="InterPro" id="IPR046700">
    <property type="entry name" value="DUF6570"/>
</dbReference>
<name>A0A4Y2DJ43_ARAVE</name>
<feature type="domain" description="DUF6570" evidence="1">
    <location>
        <begin position="4"/>
        <end position="59"/>
    </location>
</feature>
<dbReference type="AlphaFoldDB" id="A0A4Y2DJ43"/>
<keyword evidence="3" id="KW-1185">Reference proteome</keyword>
<gene>
    <name evidence="2" type="ORF">AVEN_9390_1</name>
</gene>
<proteinExistence type="predicted"/>
<protein>
    <recommendedName>
        <fullName evidence="1">DUF6570 domain-containing protein</fullName>
    </recommendedName>
</protein>
<accession>A0A4Y2DJ43</accession>